<reference evidence="1 2" key="1">
    <citation type="submission" date="2019-01" db="EMBL/GenBank/DDBJ databases">
        <title>Nocardioides guangzhouensis sp. nov., an actinobacterium isolated from soil.</title>
        <authorList>
            <person name="Fu Y."/>
            <person name="Cai Y."/>
            <person name="Lin Z."/>
            <person name="Chen P."/>
        </authorList>
    </citation>
    <scope>NUCLEOTIDE SEQUENCE [LARGE SCALE GENOMIC DNA]</scope>
    <source>
        <strain evidence="1 2">130</strain>
    </source>
</reference>
<dbReference type="InterPro" id="IPR027417">
    <property type="entry name" value="P-loop_NTPase"/>
</dbReference>
<name>A0A4Q4ZKY5_9ACTN</name>
<dbReference type="AlphaFoldDB" id="A0A4Q4ZKY5"/>
<gene>
    <name evidence="1" type="ORF">EKO23_02215</name>
</gene>
<evidence type="ECO:0000313" key="2">
    <source>
        <dbReference type="Proteomes" id="UP000295198"/>
    </source>
</evidence>
<keyword evidence="2" id="KW-1185">Reference proteome</keyword>
<organism evidence="1 2">
    <name type="scientific">Nocardioides guangzhouensis</name>
    <dbReference type="NCBI Taxonomy" id="2497878"/>
    <lineage>
        <taxon>Bacteria</taxon>
        <taxon>Bacillati</taxon>
        <taxon>Actinomycetota</taxon>
        <taxon>Actinomycetes</taxon>
        <taxon>Propionibacteriales</taxon>
        <taxon>Nocardioidaceae</taxon>
        <taxon>Nocardioides</taxon>
    </lineage>
</organism>
<dbReference type="EMBL" id="SDKM01000002">
    <property type="protein sequence ID" value="RYP88718.1"/>
    <property type="molecule type" value="Genomic_DNA"/>
</dbReference>
<comment type="caution">
    <text evidence="1">The sequence shown here is derived from an EMBL/GenBank/DDBJ whole genome shotgun (WGS) entry which is preliminary data.</text>
</comment>
<evidence type="ECO:0000313" key="1">
    <source>
        <dbReference type="EMBL" id="RYP88718.1"/>
    </source>
</evidence>
<dbReference type="OrthoDB" id="5144031at2"/>
<accession>A0A4Q4ZKY5</accession>
<proteinExistence type="predicted"/>
<evidence type="ECO:0008006" key="3">
    <source>
        <dbReference type="Google" id="ProtNLM"/>
    </source>
</evidence>
<dbReference type="RefSeq" id="WP_134713625.1">
    <property type="nucleotide sequence ID" value="NZ_SDKM01000002.1"/>
</dbReference>
<sequence length="404" mass="45800">MSPRRVLLHVGTPKTGTSYLQDVLFRNRDLLAGKGILYPADRFDGQFLAALDLMRLPWGGLETEAVGAWDAMAAKVRAFDGTSIISHEILATASRTQIRRALESVGHPGTEVHVVLSVRDLVRQIPAEWQENVKHRRTLRYDRFLSEIRDPERATRLATWFWGVQEVPDILDRWGGELDPSRVHVVTVPRPGAPSTLLWERFAETFGLTGLPLDLEAERSNPSMGVPETALVRRINRAVNKDVEPAHYRPLVRELLAHNTLSRRTGSPRLSLPPDARAWAEDLAREWVAELRARGYDVVGDLDELLPEPSDAPYVDPDRPNPRQVNQAALDAIKALLVEGARQRETEEQLREELHQAHLALERAYLRPTYRAREKLVRSAEERGWGRRLLGVYRRARGRSSRAA</sequence>
<dbReference type="Proteomes" id="UP000295198">
    <property type="component" value="Unassembled WGS sequence"/>
</dbReference>
<dbReference type="SUPFAM" id="SSF52540">
    <property type="entry name" value="P-loop containing nucleoside triphosphate hydrolases"/>
    <property type="match status" value="1"/>
</dbReference>
<protein>
    <recommendedName>
        <fullName evidence="3">Sulfotransferase family protein</fullName>
    </recommendedName>
</protein>